<evidence type="ECO:0000256" key="1">
    <source>
        <dbReference type="ARBA" id="ARBA00022741"/>
    </source>
</evidence>
<comment type="function">
    <text evidence="5">Zinc chaperone that directly transfers zinc cofactor to target proteins, thereby activating them. Zinc is transferred from the CXCC motif in the GTPase domain to the zinc binding site in target proteins in a process requiring GTP hydrolysis.</text>
</comment>
<protein>
    <submittedName>
        <fullName evidence="9">GTP-binding protein</fullName>
    </submittedName>
</protein>
<dbReference type="InterPro" id="IPR036627">
    <property type="entry name" value="CobW-likC_sf"/>
</dbReference>
<evidence type="ECO:0000256" key="5">
    <source>
        <dbReference type="ARBA" id="ARBA00045658"/>
    </source>
</evidence>
<feature type="domain" description="CobW/HypB/UreG nucleotide-binding" evidence="7">
    <location>
        <begin position="5"/>
        <end position="172"/>
    </location>
</feature>
<gene>
    <name evidence="9" type="ORF">PF327_09755</name>
</gene>
<dbReference type="EMBL" id="JAQIBC010000008">
    <property type="protein sequence ID" value="MDM5264481.1"/>
    <property type="molecule type" value="Genomic_DNA"/>
</dbReference>
<keyword evidence="3" id="KW-0143">Chaperone</keyword>
<keyword evidence="1" id="KW-0547">Nucleotide-binding</keyword>
<dbReference type="InterPro" id="IPR003495">
    <property type="entry name" value="CobW/HypB/UreG_nucleotide-bd"/>
</dbReference>
<dbReference type="SUPFAM" id="SSF52540">
    <property type="entry name" value="P-loop containing nucleoside triphosphate hydrolases"/>
    <property type="match status" value="1"/>
</dbReference>
<dbReference type="PANTHER" id="PTHR13748">
    <property type="entry name" value="COBW-RELATED"/>
    <property type="match status" value="1"/>
</dbReference>
<dbReference type="InterPro" id="IPR011629">
    <property type="entry name" value="CobW-like_C"/>
</dbReference>
<evidence type="ECO:0000313" key="10">
    <source>
        <dbReference type="Proteomes" id="UP001169066"/>
    </source>
</evidence>
<dbReference type="CDD" id="cd03112">
    <property type="entry name" value="CobW-like"/>
    <property type="match status" value="1"/>
</dbReference>
<keyword evidence="10" id="KW-1185">Reference proteome</keyword>
<comment type="caution">
    <text evidence="9">The sequence shown here is derived from an EMBL/GenBank/DDBJ whole genome shotgun (WGS) entry which is preliminary data.</text>
</comment>
<dbReference type="Pfam" id="PF02492">
    <property type="entry name" value="cobW"/>
    <property type="match status" value="1"/>
</dbReference>
<dbReference type="Pfam" id="PF07683">
    <property type="entry name" value="CobW_C"/>
    <property type="match status" value="1"/>
</dbReference>
<dbReference type="PANTHER" id="PTHR13748:SF62">
    <property type="entry name" value="COBW DOMAIN-CONTAINING PROTEIN"/>
    <property type="match status" value="1"/>
</dbReference>
<dbReference type="Gene3D" id="3.30.1220.10">
    <property type="entry name" value="CobW-like, C-terminal domain"/>
    <property type="match status" value="1"/>
</dbReference>
<keyword evidence="2" id="KW-0378">Hydrolase</keyword>
<dbReference type="InterPro" id="IPR051316">
    <property type="entry name" value="Zinc-reg_GTPase_activator"/>
</dbReference>
<dbReference type="Gene3D" id="3.40.50.300">
    <property type="entry name" value="P-loop containing nucleotide triphosphate hydrolases"/>
    <property type="match status" value="1"/>
</dbReference>
<proteinExistence type="inferred from homology"/>
<evidence type="ECO:0000256" key="3">
    <source>
        <dbReference type="ARBA" id="ARBA00023186"/>
    </source>
</evidence>
<evidence type="ECO:0000256" key="2">
    <source>
        <dbReference type="ARBA" id="ARBA00022801"/>
    </source>
</evidence>
<accession>A0ABT7QTR7</accession>
<name>A0ABT7QTR7_9BACT</name>
<comment type="catalytic activity">
    <reaction evidence="6">
        <text>GTP + H2O = GDP + phosphate + H(+)</text>
        <dbReference type="Rhea" id="RHEA:19669"/>
        <dbReference type="ChEBI" id="CHEBI:15377"/>
        <dbReference type="ChEBI" id="CHEBI:15378"/>
        <dbReference type="ChEBI" id="CHEBI:37565"/>
        <dbReference type="ChEBI" id="CHEBI:43474"/>
        <dbReference type="ChEBI" id="CHEBI:58189"/>
    </reaction>
    <physiologicalReaction direction="left-to-right" evidence="6">
        <dbReference type="Rhea" id="RHEA:19670"/>
    </physiologicalReaction>
</comment>
<dbReference type="SUPFAM" id="SSF90002">
    <property type="entry name" value="Hypothetical protein YjiA, C-terminal domain"/>
    <property type="match status" value="1"/>
</dbReference>
<dbReference type="InterPro" id="IPR027417">
    <property type="entry name" value="P-loop_NTPase"/>
</dbReference>
<evidence type="ECO:0000259" key="8">
    <source>
        <dbReference type="Pfam" id="PF07683"/>
    </source>
</evidence>
<evidence type="ECO:0000256" key="4">
    <source>
        <dbReference type="ARBA" id="ARBA00034320"/>
    </source>
</evidence>
<dbReference type="RefSeq" id="WP_289402375.1">
    <property type="nucleotide sequence ID" value="NZ_JAQIBC010000008.1"/>
</dbReference>
<comment type="similarity">
    <text evidence="4">Belongs to the SIMIBI class G3E GTPase family. ZNG1 subfamily.</text>
</comment>
<organism evidence="9 10">
    <name type="scientific">Sulfurovum xiamenensis</name>
    <dbReference type="NCBI Taxonomy" id="3019066"/>
    <lineage>
        <taxon>Bacteria</taxon>
        <taxon>Pseudomonadati</taxon>
        <taxon>Campylobacterota</taxon>
        <taxon>Epsilonproteobacteria</taxon>
        <taxon>Campylobacterales</taxon>
        <taxon>Sulfurovaceae</taxon>
        <taxon>Sulfurovum</taxon>
    </lineage>
</organism>
<evidence type="ECO:0000313" key="9">
    <source>
        <dbReference type="EMBL" id="MDM5264481.1"/>
    </source>
</evidence>
<evidence type="ECO:0000256" key="6">
    <source>
        <dbReference type="ARBA" id="ARBA00049117"/>
    </source>
</evidence>
<reference evidence="9" key="1">
    <citation type="submission" date="2023-01" db="EMBL/GenBank/DDBJ databases">
        <title>Sulfurovum sp. XTW-4 genome assembly.</title>
        <authorList>
            <person name="Wang J."/>
        </authorList>
    </citation>
    <scope>NUCLEOTIDE SEQUENCE</scope>
    <source>
        <strain evidence="9">XTW-4</strain>
    </source>
</reference>
<feature type="domain" description="CobW C-terminal" evidence="8">
    <location>
        <begin position="241"/>
        <end position="303"/>
    </location>
</feature>
<evidence type="ECO:0000259" key="7">
    <source>
        <dbReference type="Pfam" id="PF02492"/>
    </source>
</evidence>
<dbReference type="Proteomes" id="UP001169066">
    <property type="component" value="Unassembled WGS sequence"/>
</dbReference>
<sequence length="323" mass="36331">MIQSFILTGFLGVGKTTMLTNTVKEHFSDKKVAIIVNEFGDIGVDGNILKNVHSEVLEISEGCICCQLAQEFESGVIEIMNKYNPEIIFVETSGASEPFPIFLSLQNLGISVEGVICVVDAKNFDSYKENSTAKYQIGGSNILVLNKTDLVTEDELEAVKKDVIEIKEKYNIKNTLTGKKIFNNYVINQAQQGIVHKEVFEGVYKVDEIIGLAKEYERLDHTAQDSITQKVVYLKDDIAFSDVDAVLKSLPKSIYRVKGVVKTKDVPNPIVINYAFGNDSYEELENYTERSIMIFIGESIDDDVNLLCEKFDFLNLPRFRMTK</sequence>